<name>A0A918P9N1_9SPHN</name>
<proteinExistence type="inferred from homology"/>
<dbReference type="EMBL" id="BMZA01000001">
    <property type="protein sequence ID" value="GGY92685.1"/>
    <property type="molecule type" value="Genomic_DNA"/>
</dbReference>
<dbReference type="PANTHER" id="PTHR43180">
    <property type="entry name" value="3-OXOACYL-(ACYL-CARRIER-PROTEIN) REDUCTASE (AFU_ORTHOLOGUE AFUA_6G11210)"/>
    <property type="match status" value="1"/>
</dbReference>
<dbReference type="Proteomes" id="UP000648075">
    <property type="component" value="Unassembled WGS sequence"/>
</dbReference>
<evidence type="ECO:0000256" key="1">
    <source>
        <dbReference type="ARBA" id="ARBA00006484"/>
    </source>
</evidence>
<keyword evidence="4" id="KW-0443">Lipid metabolism</keyword>
<reference evidence="6" key="1">
    <citation type="journal article" date="2014" name="Int. J. Syst. Evol. Microbiol.">
        <title>Complete genome sequence of Corynebacterium casei LMG S-19264T (=DSM 44701T), isolated from a smear-ripened cheese.</title>
        <authorList>
            <consortium name="US DOE Joint Genome Institute (JGI-PGF)"/>
            <person name="Walter F."/>
            <person name="Albersmeier A."/>
            <person name="Kalinowski J."/>
            <person name="Ruckert C."/>
        </authorList>
    </citation>
    <scope>NUCLEOTIDE SEQUENCE</scope>
    <source>
        <strain evidence="6">KCTC 32255</strain>
    </source>
</reference>
<evidence type="ECO:0000256" key="4">
    <source>
        <dbReference type="ARBA" id="ARBA00023098"/>
    </source>
</evidence>
<gene>
    <name evidence="6" type="ORF">GCM10011614_04380</name>
</gene>
<dbReference type="SUPFAM" id="SSF51735">
    <property type="entry name" value="NAD(P)-binding Rossmann-fold domains"/>
    <property type="match status" value="1"/>
</dbReference>
<dbReference type="InterPro" id="IPR002347">
    <property type="entry name" value="SDR_fam"/>
</dbReference>
<organism evidence="6 7">
    <name type="scientific">Novosphingobium colocasiae</name>
    <dbReference type="NCBI Taxonomy" id="1256513"/>
    <lineage>
        <taxon>Bacteria</taxon>
        <taxon>Pseudomonadati</taxon>
        <taxon>Pseudomonadota</taxon>
        <taxon>Alphaproteobacteria</taxon>
        <taxon>Sphingomonadales</taxon>
        <taxon>Sphingomonadaceae</taxon>
        <taxon>Novosphingobium</taxon>
    </lineage>
</organism>
<dbReference type="PANTHER" id="PTHR43180:SF28">
    <property type="entry name" value="NAD(P)-BINDING ROSSMANN-FOLD SUPERFAMILY PROTEIN"/>
    <property type="match status" value="1"/>
</dbReference>
<accession>A0A918P9N1</accession>
<dbReference type="InterPro" id="IPR036291">
    <property type="entry name" value="NAD(P)-bd_dom_sf"/>
</dbReference>
<dbReference type="Gene3D" id="3.40.50.720">
    <property type="entry name" value="NAD(P)-binding Rossmann-like Domain"/>
    <property type="match status" value="1"/>
</dbReference>
<comment type="similarity">
    <text evidence="1">Belongs to the short-chain dehydrogenases/reductases (SDR) family.</text>
</comment>
<keyword evidence="5" id="KW-0753">Steroid metabolism</keyword>
<dbReference type="GO" id="GO:0008202">
    <property type="term" value="P:steroid metabolic process"/>
    <property type="evidence" value="ECO:0007669"/>
    <property type="project" value="UniProtKB-KW"/>
</dbReference>
<reference evidence="6" key="2">
    <citation type="submission" date="2020-09" db="EMBL/GenBank/DDBJ databases">
        <authorList>
            <person name="Sun Q."/>
            <person name="Kim S."/>
        </authorList>
    </citation>
    <scope>NUCLEOTIDE SEQUENCE</scope>
    <source>
        <strain evidence="6">KCTC 32255</strain>
    </source>
</reference>
<dbReference type="PRINTS" id="PR00081">
    <property type="entry name" value="GDHRDH"/>
</dbReference>
<keyword evidence="7" id="KW-1185">Reference proteome</keyword>
<evidence type="ECO:0000256" key="3">
    <source>
        <dbReference type="ARBA" id="ARBA00023027"/>
    </source>
</evidence>
<dbReference type="GO" id="GO:0016491">
    <property type="term" value="F:oxidoreductase activity"/>
    <property type="evidence" value="ECO:0007669"/>
    <property type="project" value="UniProtKB-KW"/>
</dbReference>
<sequence length="280" mass="28636">MSGRLDGKVVIITGGVSGIGLASVERAIEEGARVVIGDIQDDQGNALVDRFKSAAVYQHTNVMQEDAIAAMVDAAVTSFGRLDAIFNNAGALGSPASMLDITAQDMEKTLALLTTSVTLGHKYAARQFIKQGGGGSIVSTSSAAGLEGGWSAAGYTIAKHAVIGVIHQAVVELGRHGIRSNAICPGVIMTPIMAASFGVPAADSPAFEGYLHKQLGPKMPAGRLGLPQDIAEVFCFLASDAASYVSGVAIPVDGGCTAVTMGSFAVDVVQAAEDFRQGAR</sequence>
<keyword evidence="3" id="KW-0520">NAD</keyword>
<evidence type="ECO:0000313" key="7">
    <source>
        <dbReference type="Proteomes" id="UP000648075"/>
    </source>
</evidence>
<comment type="caution">
    <text evidence="6">The sequence shown here is derived from an EMBL/GenBank/DDBJ whole genome shotgun (WGS) entry which is preliminary data.</text>
</comment>
<dbReference type="RefSeq" id="WP_189619439.1">
    <property type="nucleotide sequence ID" value="NZ_BMZA01000001.1"/>
</dbReference>
<evidence type="ECO:0000256" key="2">
    <source>
        <dbReference type="ARBA" id="ARBA00023002"/>
    </source>
</evidence>
<dbReference type="Pfam" id="PF13561">
    <property type="entry name" value="adh_short_C2"/>
    <property type="match status" value="1"/>
</dbReference>
<evidence type="ECO:0000313" key="6">
    <source>
        <dbReference type="EMBL" id="GGY92685.1"/>
    </source>
</evidence>
<protein>
    <submittedName>
        <fullName evidence="6">2,5-dichloro-2,5-cyclohexadiene-1,4-diol dehydrogenase</fullName>
    </submittedName>
</protein>
<keyword evidence="2" id="KW-0560">Oxidoreductase</keyword>
<evidence type="ECO:0000256" key="5">
    <source>
        <dbReference type="ARBA" id="ARBA00023221"/>
    </source>
</evidence>
<dbReference type="FunFam" id="3.40.50.720:FF:000084">
    <property type="entry name" value="Short-chain dehydrogenase reductase"/>
    <property type="match status" value="1"/>
</dbReference>
<dbReference type="AlphaFoldDB" id="A0A918P9N1"/>